<comment type="caution">
    <text evidence="11">The sequence shown here is derived from an EMBL/GenBank/DDBJ whole genome shotgun (WGS) entry which is preliminary data.</text>
</comment>
<evidence type="ECO:0000256" key="8">
    <source>
        <dbReference type="SAM" id="Phobius"/>
    </source>
</evidence>
<gene>
    <name evidence="11" type="ORF">JXQ802_LOCUS38022</name>
    <name evidence="10" type="ORF">PYM288_LOCUS24386</name>
</gene>
<evidence type="ECO:0000256" key="7">
    <source>
        <dbReference type="ARBA" id="ARBA00023224"/>
    </source>
</evidence>
<feature type="transmembrane region" description="Helical" evidence="8">
    <location>
        <begin position="140"/>
        <end position="161"/>
    </location>
</feature>
<dbReference type="AlphaFoldDB" id="A0A815Q708"/>
<keyword evidence="12" id="KW-1185">Reference proteome</keyword>
<evidence type="ECO:0000256" key="4">
    <source>
        <dbReference type="ARBA" id="ARBA00023040"/>
    </source>
</evidence>
<dbReference type="EMBL" id="CAJNOH010001221">
    <property type="protein sequence ID" value="CAF1191797.1"/>
    <property type="molecule type" value="Genomic_DNA"/>
</dbReference>
<dbReference type="Proteomes" id="UP000663870">
    <property type="component" value="Unassembled WGS sequence"/>
</dbReference>
<feature type="transmembrane region" description="Helical" evidence="8">
    <location>
        <begin position="98"/>
        <end position="120"/>
    </location>
</feature>
<name>A0A815Q708_9BILA</name>
<keyword evidence="5 8" id="KW-0472">Membrane</keyword>
<dbReference type="InterPro" id="IPR017452">
    <property type="entry name" value="GPCR_Rhodpsn_7TM"/>
</dbReference>
<keyword evidence="4" id="KW-0297">G-protein coupled receptor</keyword>
<feature type="transmembrane region" description="Helical" evidence="8">
    <location>
        <begin position="265"/>
        <end position="290"/>
    </location>
</feature>
<feature type="transmembrane region" description="Helical" evidence="8">
    <location>
        <begin position="181"/>
        <end position="204"/>
    </location>
</feature>
<evidence type="ECO:0000313" key="10">
    <source>
        <dbReference type="EMBL" id="CAF1191797.1"/>
    </source>
</evidence>
<feature type="transmembrane region" description="Helical" evidence="8">
    <location>
        <begin position="20"/>
        <end position="43"/>
    </location>
</feature>
<dbReference type="Pfam" id="PF00001">
    <property type="entry name" value="7tm_1"/>
    <property type="match status" value="1"/>
</dbReference>
<proteinExistence type="predicted"/>
<dbReference type="GO" id="GO:0005886">
    <property type="term" value="C:plasma membrane"/>
    <property type="evidence" value="ECO:0007669"/>
    <property type="project" value="TreeGrafter"/>
</dbReference>
<organism evidence="11 12">
    <name type="scientific">Rotaria sordida</name>
    <dbReference type="NCBI Taxonomy" id="392033"/>
    <lineage>
        <taxon>Eukaryota</taxon>
        <taxon>Metazoa</taxon>
        <taxon>Spiralia</taxon>
        <taxon>Gnathifera</taxon>
        <taxon>Rotifera</taxon>
        <taxon>Eurotatoria</taxon>
        <taxon>Bdelloidea</taxon>
        <taxon>Philodinida</taxon>
        <taxon>Philodinidae</taxon>
        <taxon>Rotaria</taxon>
    </lineage>
</organism>
<dbReference type="GO" id="GO:0004930">
    <property type="term" value="F:G protein-coupled receptor activity"/>
    <property type="evidence" value="ECO:0007669"/>
    <property type="project" value="UniProtKB-KW"/>
</dbReference>
<accession>A0A815Q708</accession>
<evidence type="ECO:0000313" key="12">
    <source>
        <dbReference type="Proteomes" id="UP000663870"/>
    </source>
</evidence>
<dbReference type="Proteomes" id="UP000663854">
    <property type="component" value="Unassembled WGS sequence"/>
</dbReference>
<keyword evidence="6" id="KW-0675">Receptor</keyword>
<keyword evidence="7" id="KW-0807">Transducer</keyword>
<sequence length="338" mass="39654">MSSSSSSTAELIIVVSQQYTIYISFLILFSGVFGHISNIFVLTHLKIFHRNPSTFYLIAESIVDLFQMMISCTFRMAVNGFANDLTQTSLIWCKLRPLLTQSFTLISLNIICFVAIDQCLSTSYYPFLRQKSTIKLAKSLTTIATIIWFLHGVPFVFFFEIQSKYGCNIYNQNFRNYVTYFYYLILTGVLPIIISTLFSVLAYRNVRRIVRRQIPIRRRKFDQQLTAMILVRVGFLVTTTSPYVLQRIYTYITFMFEDSLIRKSIEQFIETVAFSLFHFNYSGSFYLFLISSTRFRRQVKHVFINKCWRIYCRRIIRCNQVAAITQAITSEYDLQSIE</sequence>
<feature type="domain" description="G-protein coupled receptors family 1 profile" evidence="9">
    <location>
        <begin position="34"/>
        <end position="288"/>
    </location>
</feature>
<feature type="transmembrane region" description="Helical" evidence="8">
    <location>
        <begin position="225"/>
        <end position="245"/>
    </location>
</feature>
<evidence type="ECO:0000256" key="5">
    <source>
        <dbReference type="ARBA" id="ARBA00023136"/>
    </source>
</evidence>
<dbReference type="PANTHER" id="PTHR24243">
    <property type="entry name" value="G-PROTEIN COUPLED RECEPTOR"/>
    <property type="match status" value="1"/>
</dbReference>
<evidence type="ECO:0000256" key="1">
    <source>
        <dbReference type="ARBA" id="ARBA00004141"/>
    </source>
</evidence>
<comment type="subcellular location">
    <subcellularLocation>
        <location evidence="1">Membrane</location>
        <topology evidence="1">Multi-pass membrane protein</topology>
    </subcellularLocation>
</comment>
<evidence type="ECO:0000259" key="9">
    <source>
        <dbReference type="PROSITE" id="PS50262"/>
    </source>
</evidence>
<reference evidence="11" key="1">
    <citation type="submission" date="2021-02" db="EMBL/GenBank/DDBJ databases">
        <authorList>
            <person name="Nowell W R."/>
        </authorList>
    </citation>
    <scope>NUCLEOTIDE SEQUENCE</scope>
</reference>
<evidence type="ECO:0000256" key="6">
    <source>
        <dbReference type="ARBA" id="ARBA00023170"/>
    </source>
</evidence>
<keyword evidence="3 8" id="KW-1133">Transmembrane helix</keyword>
<evidence type="ECO:0000313" key="11">
    <source>
        <dbReference type="EMBL" id="CAF1458426.1"/>
    </source>
</evidence>
<dbReference type="Gene3D" id="1.20.1070.10">
    <property type="entry name" value="Rhodopsin 7-helix transmembrane proteins"/>
    <property type="match status" value="1"/>
</dbReference>
<feature type="transmembrane region" description="Helical" evidence="8">
    <location>
        <begin position="55"/>
        <end position="78"/>
    </location>
</feature>
<protein>
    <recommendedName>
        <fullName evidence="9">G-protein coupled receptors family 1 profile domain-containing protein</fullName>
    </recommendedName>
</protein>
<evidence type="ECO:0000256" key="3">
    <source>
        <dbReference type="ARBA" id="ARBA00022989"/>
    </source>
</evidence>
<dbReference type="PANTHER" id="PTHR24243:SF230">
    <property type="entry name" value="G-PROTEIN COUPLED RECEPTORS FAMILY 1 PROFILE DOMAIN-CONTAINING PROTEIN"/>
    <property type="match status" value="1"/>
</dbReference>
<dbReference type="SUPFAM" id="SSF81321">
    <property type="entry name" value="Family A G protein-coupled receptor-like"/>
    <property type="match status" value="1"/>
</dbReference>
<dbReference type="PROSITE" id="PS50262">
    <property type="entry name" value="G_PROTEIN_RECEP_F1_2"/>
    <property type="match status" value="1"/>
</dbReference>
<keyword evidence="2 8" id="KW-0812">Transmembrane</keyword>
<dbReference type="InterPro" id="IPR000276">
    <property type="entry name" value="GPCR_Rhodpsn"/>
</dbReference>
<evidence type="ECO:0000256" key="2">
    <source>
        <dbReference type="ARBA" id="ARBA00022692"/>
    </source>
</evidence>
<dbReference type="EMBL" id="CAJNOL010002076">
    <property type="protein sequence ID" value="CAF1458426.1"/>
    <property type="molecule type" value="Genomic_DNA"/>
</dbReference>